<dbReference type="GO" id="GO:0005524">
    <property type="term" value="F:ATP binding"/>
    <property type="evidence" value="ECO:0007669"/>
    <property type="project" value="UniProtKB-KW"/>
</dbReference>
<dbReference type="InterPro" id="IPR017871">
    <property type="entry name" value="ABC_transporter-like_CS"/>
</dbReference>
<dbReference type="SMART" id="SM00382">
    <property type="entry name" value="AAA"/>
    <property type="match status" value="1"/>
</dbReference>
<accession>A0A2T3G2F4</accession>
<keyword evidence="1" id="KW-0813">Transport</keyword>
<proteinExistence type="predicted"/>
<dbReference type="Proteomes" id="UP000241201">
    <property type="component" value="Unassembled WGS sequence"/>
</dbReference>
<reference evidence="6" key="1">
    <citation type="submission" date="2018-03" db="EMBL/GenBank/DDBJ databases">
        <title>Lachnoclostridium SNUG30370 gen.nov., sp.nov., isolated from human faeces.</title>
        <authorList>
            <person name="Seo B."/>
            <person name="Jeon K."/>
            <person name="Ko G."/>
        </authorList>
    </citation>
    <scope>NUCLEOTIDE SEQUENCE [LARGE SCALE GENOMIC DNA]</scope>
    <source>
        <strain evidence="6">SNUG30370</strain>
    </source>
</reference>
<dbReference type="PROSITE" id="PS50893">
    <property type="entry name" value="ABC_TRANSPORTER_2"/>
    <property type="match status" value="1"/>
</dbReference>
<dbReference type="EMBL" id="PYLP01000002">
    <property type="protein sequence ID" value="PST41735.1"/>
    <property type="molecule type" value="Genomic_DNA"/>
</dbReference>
<keyword evidence="6" id="KW-1185">Reference proteome</keyword>
<organism evidence="5 6">
    <name type="scientific">Faecalibacillus faecis</name>
    <dbReference type="NCBI Taxonomy" id="1982628"/>
    <lineage>
        <taxon>Bacteria</taxon>
        <taxon>Bacillati</taxon>
        <taxon>Bacillota</taxon>
        <taxon>Erysipelotrichia</taxon>
        <taxon>Erysipelotrichales</taxon>
        <taxon>Coprobacillaceae</taxon>
        <taxon>Faecalibacillus</taxon>
    </lineage>
</organism>
<comment type="caution">
    <text evidence="5">The sequence shown here is derived from an EMBL/GenBank/DDBJ whole genome shotgun (WGS) entry which is preliminary data.</text>
</comment>
<dbReference type="SUPFAM" id="SSF52540">
    <property type="entry name" value="P-loop containing nucleoside triphosphate hydrolases"/>
    <property type="match status" value="1"/>
</dbReference>
<dbReference type="PROSITE" id="PS00211">
    <property type="entry name" value="ABC_TRANSPORTER_1"/>
    <property type="match status" value="1"/>
</dbReference>
<protein>
    <submittedName>
        <fullName evidence="5">ABC transporter ATP-binding protein</fullName>
    </submittedName>
</protein>
<dbReference type="GO" id="GO:0016887">
    <property type="term" value="F:ATP hydrolysis activity"/>
    <property type="evidence" value="ECO:0007669"/>
    <property type="project" value="InterPro"/>
</dbReference>
<dbReference type="InterPro" id="IPR050319">
    <property type="entry name" value="ABC_transp_ATP-bind"/>
</dbReference>
<sequence>MRLSIPIQSHYYERKRIMRLFEAKNLTKKYDKTVLDHLDFSINEGEVVGVIGVSGCGKSTLARLVSGIEKPSSGSLLYQGKPVDFKKGRKDIQLILQNSIESFSPRMKIRVFLYEPYHYFYHLHKNEALDCIKKILKQVGMDESCLEKYPHELSGGQLQRIAIARALIIHPRLLICDEITSSLDHVVQREIIELLKKFVEKNHISILFISHDLSLVHEFCHQVLVLNNGKIIEKGTIQQLYKSENEVVQNLLKAAYLNS</sequence>
<keyword evidence="3 5" id="KW-0067">ATP-binding</keyword>
<keyword evidence="2" id="KW-0547">Nucleotide-binding</keyword>
<dbReference type="InterPro" id="IPR003593">
    <property type="entry name" value="AAA+_ATPase"/>
</dbReference>
<feature type="domain" description="ABC transporter" evidence="4">
    <location>
        <begin position="15"/>
        <end position="253"/>
    </location>
</feature>
<dbReference type="Pfam" id="PF00005">
    <property type="entry name" value="ABC_tran"/>
    <property type="match status" value="1"/>
</dbReference>
<dbReference type="PANTHER" id="PTHR43776:SF8">
    <property type="entry name" value="ABC TRANSPORTER, ATP-BINDING PROTEIN"/>
    <property type="match status" value="1"/>
</dbReference>
<evidence type="ECO:0000259" key="4">
    <source>
        <dbReference type="PROSITE" id="PS50893"/>
    </source>
</evidence>
<dbReference type="Gene3D" id="3.40.50.300">
    <property type="entry name" value="P-loop containing nucleotide triphosphate hydrolases"/>
    <property type="match status" value="1"/>
</dbReference>
<evidence type="ECO:0000256" key="3">
    <source>
        <dbReference type="ARBA" id="ARBA00022840"/>
    </source>
</evidence>
<evidence type="ECO:0000313" key="6">
    <source>
        <dbReference type="Proteomes" id="UP000241201"/>
    </source>
</evidence>
<gene>
    <name evidence="5" type="ORF">C7U55_02850</name>
</gene>
<dbReference type="GO" id="GO:0055085">
    <property type="term" value="P:transmembrane transport"/>
    <property type="evidence" value="ECO:0007669"/>
    <property type="project" value="UniProtKB-ARBA"/>
</dbReference>
<evidence type="ECO:0000313" key="5">
    <source>
        <dbReference type="EMBL" id="PST41735.1"/>
    </source>
</evidence>
<dbReference type="InterPro" id="IPR003439">
    <property type="entry name" value="ABC_transporter-like_ATP-bd"/>
</dbReference>
<dbReference type="CDD" id="cd03257">
    <property type="entry name" value="ABC_NikE_OppD_transporters"/>
    <property type="match status" value="1"/>
</dbReference>
<evidence type="ECO:0000256" key="1">
    <source>
        <dbReference type="ARBA" id="ARBA00022448"/>
    </source>
</evidence>
<dbReference type="PANTHER" id="PTHR43776">
    <property type="entry name" value="TRANSPORT ATP-BINDING PROTEIN"/>
    <property type="match status" value="1"/>
</dbReference>
<evidence type="ECO:0000256" key="2">
    <source>
        <dbReference type="ARBA" id="ARBA00022741"/>
    </source>
</evidence>
<dbReference type="InterPro" id="IPR027417">
    <property type="entry name" value="P-loop_NTPase"/>
</dbReference>
<name>A0A2T3G2F4_9FIRM</name>
<dbReference type="AlphaFoldDB" id="A0A2T3G2F4"/>